<organism evidence="1 2">
    <name type="scientific">Actinomyces graevenitzii</name>
    <dbReference type="NCBI Taxonomy" id="55565"/>
    <lineage>
        <taxon>Bacteria</taxon>
        <taxon>Bacillati</taxon>
        <taxon>Actinomycetota</taxon>
        <taxon>Actinomycetes</taxon>
        <taxon>Actinomycetales</taxon>
        <taxon>Actinomycetaceae</taxon>
        <taxon>Actinomyces</taxon>
    </lineage>
</organism>
<dbReference type="EMBL" id="CP097095">
    <property type="protein sequence ID" value="UQF80370.1"/>
    <property type="molecule type" value="Genomic_DNA"/>
</dbReference>
<accession>A0A9E7DDD8</accession>
<evidence type="ECO:0000313" key="2">
    <source>
        <dbReference type="Proteomes" id="UP000830236"/>
    </source>
</evidence>
<dbReference type="InterPro" id="IPR015315">
    <property type="entry name" value="DUF1963"/>
</dbReference>
<reference evidence="1" key="1">
    <citation type="submission" date="2022-05" db="EMBL/GenBank/DDBJ databases">
        <title>Using nanopore sequencing to obtain complete genomes from saliva samples.</title>
        <authorList>
            <person name="Baker J.L."/>
        </authorList>
    </citation>
    <scope>NUCLEOTIDE SEQUENCE</scope>
    <source>
        <strain evidence="1">JCVI-JB-Ag32</strain>
    </source>
</reference>
<name>A0A9E7DDD8_9ACTO</name>
<sequence>MDSKPEVDYLKEAKAVYDELKAELGKEVIRIKAEKADDLSLEESKFGGFPFVPLGGAIPTNAEGNQLALLAQINCAQLPENNMYPSDGWLQVWCLEDEMYGFCSDTIQPETNQKVLYIPAGTQGEPLERVEAMYQPYGNEECPLWFVDEQGAIWGMRLSFTHGYQGPTYSDGRFDDLFLSQWNKRHPDQTIKNLYDDLPDEVFEVLTDDFASPGENAHQLGGYPYFTQYDPRFEYRSSEATKYTELLFQIDSQFDTKWDLCWGDAGVRNLFISRENLEALDFSDLLYNFDCC</sequence>
<dbReference type="AlphaFoldDB" id="A0A9E7DDD8"/>
<protein>
    <submittedName>
        <fullName evidence="1">YwqG family protein</fullName>
    </submittedName>
</protein>
<dbReference type="Pfam" id="PF09234">
    <property type="entry name" value="DUF1963"/>
    <property type="match status" value="1"/>
</dbReference>
<dbReference type="PANTHER" id="PTHR36436">
    <property type="entry name" value="SLL5081 PROTEIN"/>
    <property type="match status" value="1"/>
</dbReference>
<dbReference type="SUPFAM" id="SSF103032">
    <property type="entry name" value="Hypothetical protein YwqG"/>
    <property type="match status" value="1"/>
</dbReference>
<gene>
    <name evidence="1" type="ORF">M3I41_03625</name>
</gene>
<dbReference type="Gene3D" id="2.30.320.10">
    <property type="entry name" value="YwqG-like"/>
    <property type="match status" value="1"/>
</dbReference>
<dbReference type="Proteomes" id="UP000830236">
    <property type="component" value="Chromosome"/>
</dbReference>
<dbReference type="KEGG" id="agh:M3I41_03625"/>
<evidence type="ECO:0000313" key="1">
    <source>
        <dbReference type="EMBL" id="UQF80370.1"/>
    </source>
</evidence>
<dbReference type="InterPro" id="IPR035948">
    <property type="entry name" value="YwqG-like_sf"/>
</dbReference>
<proteinExistence type="predicted"/>
<dbReference type="PANTHER" id="PTHR36436:SF6">
    <property type="entry name" value="SLL5081 PROTEIN"/>
    <property type="match status" value="1"/>
</dbReference>